<reference evidence="1" key="1">
    <citation type="journal article" date="2022" name="bioRxiv">
        <title>Sequencing and chromosome-scale assembly of the giantPleurodeles waltlgenome.</title>
        <authorList>
            <person name="Brown T."/>
            <person name="Elewa A."/>
            <person name="Iarovenko S."/>
            <person name="Subramanian E."/>
            <person name="Araus A.J."/>
            <person name="Petzold A."/>
            <person name="Susuki M."/>
            <person name="Suzuki K.-i.T."/>
            <person name="Hayashi T."/>
            <person name="Toyoda A."/>
            <person name="Oliveira C."/>
            <person name="Osipova E."/>
            <person name="Leigh N.D."/>
            <person name="Simon A."/>
            <person name="Yun M.H."/>
        </authorList>
    </citation>
    <scope>NUCLEOTIDE SEQUENCE</scope>
    <source>
        <strain evidence="1">20211129_DDA</strain>
        <tissue evidence="1">Liver</tissue>
    </source>
</reference>
<keyword evidence="2" id="KW-1185">Reference proteome</keyword>
<sequence>MREVMTDEKVSAWMGDIEKRAVEEELRMREVRTDEKVSAWMRDIEKRAVEEELRMREARTDEKSFNVDHGPVVWPPRIIRNRSINWNPYTSDD</sequence>
<organism evidence="1 2">
    <name type="scientific">Pleurodeles waltl</name>
    <name type="common">Iberian ribbed newt</name>
    <dbReference type="NCBI Taxonomy" id="8319"/>
    <lineage>
        <taxon>Eukaryota</taxon>
        <taxon>Metazoa</taxon>
        <taxon>Chordata</taxon>
        <taxon>Craniata</taxon>
        <taxon>Vertebrata</taxon>
        <taxon>Euteleostomi</taxon>
        <taxon>Amphibia</taxon>
        <taxon>Batrachia</taxon>
        <taxon>Caudata</taxon>
        <taxon>Salamandroidea</taxon>
        <taxon>Salamandridae</taxon>
        <taxon>Pleurodelinae</taxon>
        <taxon>Pleurodeles</taxon>
    </lineage>
</organism>
<accession>A0AAV7PBP1</accession>
<protein>
    <submittedName>
        <fullName evidence="1">Uncharacterized protein</fullName>
    </submittedName>
</protein>
<comment type="caution">
    <text evidence="1">The sequence shown here is derived from an EMBL/GenBank/DDBJ whole genome shotgun (WGS) entry which is preliminary data.</text>
</comment>
<evidence type="ECO:0000313" key="1">
    <source>
        <dbReference type="EMBL" id="KAJ1122660.1"/>
    </source>
</evidence>
<dbReference type="Proteomes" id="UP001066276">
    <property type="component" value="Chromosome 7"/>
</dbReference>
<dbReference type="EMBL" id="JANPWB010000011">
    <property type="protein sequence ID" value="KAJ1122660.1"/>
    <property type="molecule type" value="Genomic_DNA"/>
</dbReference>
<gene>
    <name evidence="1" type="ORF">NDU88_001145</name>
</gene>
<dbReference type="AlphaFoldDB" id="A0AAV7PBP1"/>
<proteinExistence type="predicted"/>
<name>A0AAV7PBP1_PLEWA</name>
<evidence type="ECO:0000313" key="2">
    <source>
        <dbReference type="Proteomes" id="UP001066276"/>
    </source>
</evidence>